<feature type="non-terminal residue" evidence="1">
    <location>
        <position position="92"/>
    </location>
</feature>
<dbReference type="AlphaFoldDB" id="A0AA36C9T6"/>
<keyword evidence="2" id="KW-1185">Reference proteome</keyword>
<dbReference type="EMBL" id="CATQJA010000957">
    <property type="protein sequence ID" value="CAJ0565067.1"/>
    <property type="molecule type" value="Genomic_DNA"/>
</dbReference>
<accession>A0AA36C9T6</accession>
<reference evidence="1" key="1">
    <citation type="submission" date="2023-06" db="EMBL/GenBank/DDBJ databases">
        <authorList>
            <person name="Delattre M."/>
        </authorList>
    </citation>
    <scope>NUCLEOTIDE SEQUENCE</scope>
    <source>
        <strain evidence="1">AF72</strain>
    </source>
</reference>
<proteinExistence type="predicted"/>
<comment type="caution">
    <text evidence="1">The sequence shown here is derived from an EMBL/GenBank/DDBJ whole genome shotgun (WGS) entry which is preliminary data.</text>
</comment>
<evidence type="ECO:0000313" key="2">
    <source>
        <dbReference type="Proteomes" id="UP001177023"/>
    </source>
</evidence>
<evidence type="ECO:0000313" key="1">
    <source>
        <dbReference type="EMBL" id="CAJ0565067.1"/>
    </source>
</evidence>
<gene>
    <name evidence="1" type="ORF">MSPICULIGERA_LOCUS3728</name>
</gene>
<sequence>MEPIRNSRLTLIFSKPKATIFYVKNRVPGPEDLRCDTTPFPYFKTRPCFGYGPELLINDEIIQQNRNSIHRLADHSEQIYCLMEKAKRIYAE</sequence>
<organism evidence="1 2">
    <name type="scientific">Mesorhabditis spiculigera</name>
    <dbReference type="NCBI Taxonomy" id="96644"/>
    <lineage>
        <taxon>Eukaryota</taxon>
        <taxon>Metazoa</taxon>
        <taxon>Ecdysozoa</taxon>
        <taxon>Nematoda</taxon>
        <taxon>Chromadorea</taxon>
        <taxon>Rhabditida</taxon>
        <taxon>Rhabditina</taxon>
        <taxon>Rhabditomorpha</taxon>
        <taxon>Rhabditoidea</taxon>
        <taxon>Rhabditidae</taxon>
        <taxon>Mesorhabditinae</taxon>
        <taxon>Mesorhabditis</taxon>
    </lineage>
</organism>
<dbReference type="Proteomes" id="UP001177023">
    <property type="component" value="Unassembled WGS sequence"/>
</dbReference>
<protein>
    <submittedName>
        <fullName evidence="1">Uncharacterized protein</fullName>
    </submittedName>
</protein>
<name>A0AA36C9T6_9BILA</name>